<evidence type="ECO:0000313" key="1">
    <source>
        <dbReference type="EMBL" id="KXF79404.1"/>
    </source>
</evidence>
<gene>
    <name evidence="1" type="ORF">ATN84_06790</name>
</gene>
<dbReference type="AlphaFoldDB" id="A0A135I1T5"/>
<keyword evidence="2" id="KW-1185">Reference proteome</keyword>
<evidence type="ECO:0000313" key="2">
    <source>
        <dbReference type="Proteomes" id="UP000070107"/>
    </source>
</evidence>
<comment type="caution">
    <text evidence="1">The sequence shown here is derived from an EMBL/GenBank/DDBJ whole genome shotgun (WGS) entry which is preliminary data.</text>
</comment>
<dbReference type="STRING" id="1494590.ATN84_06790"/>
<accession>A0A135I1T5</accession>
<dbReference type="Proteomes" id="UP000070107">
    <property type="component" value="Unassembled WGS sequence"/>
</dbReference>
<protein>
    <recommendedName>
        <fullName evidence="3">Transposase</fullName>
    </recommendedName>
</protein>
<sequence>MKPQRDRIRIDVLPPSDLLEEEAVRGRIADEAIIALARLIGRQMARELFQEKTALERRSNNARTRNMVS</sequence>
<proteinExistence type="predicted"/>
<reference evidence="1 2" key="1">
    <citation type="submission" date="2015-11" db="EMBL/GenBank/DDBJ databases">
        <title>Draft genome sequence of Paramesorhizobium deserti A-3-E, a strain highly resistant to diverse beta-lactam antibiotics.</title>
        <authorList>
            <person name="Lv R."/>
            <person name="Yang X."/>
            <person name="Fang N."/>
            <person name="Guo J."/>
            <person name="Luo X."/>
            <person name="Peng F."/>
            <person name="Yang R."/>
            <person name="Cui Y."/>
            <person name="Fang C."/>
            <person name="Song Y."/>
        </authorList>
    </citation>
    <scope>NUCLEOTIDE SEQUENCE [LARGE SCALE GENOMIC DNA]</scope>
    <source>
        <strain evidence="1 2">A-3-E</strain>
    </source>
</reference>
<name>A0A135I1T5_9HYPH</name>
<evidence type="ECO:0008006" key="3">
    <source>
        <dbReference type="Google" id="ProtNLM"/>
    </source>
</evidence>
<organism evidence="1 2">
    <name type="scientific">Paramesorhizobium deserti</name>
    <dbReference type="NCBI Taxonomy" id="1494590"/>
    <lineage>
        <taxon>Bacteria</taxon>
        <taxon>Pseudomonadati</taxon>
        <taxon>Pseudomonadota</taxon>
        <taxon>Alphaproteobacteria</taxon>
        <taxon>Hyphomicrobiales</taxon>
        <taxon>Phyllobacteriaceae</taxon>
        <taxon>Paramesorhizobium</taxon>
    </lineage>
</organism>
<dbReference type="RefSeq" id="WP_068880741.1">
    <property type="nucleotide sequence ID" value="NZ_LNTU01000001.1"/>
</dbReference>
<dbReference type="EMBL" id="LNTU01000001">
    <property type="protein sequence ID" value="KXF79404.1"/>
    <property type="molecule type" value="Genomic_DNA"/>
</dbReference>